<dbReference type="RefSeq" id="YP_007877668.1">
    <property type="nucleotide sequence ID" value="NC_021071.1"/>
</dbReference>
<organism evidence="1 2">
    <name type="scientific">Cyanophage P-RSM1</name>
    <dbReference type="NCBI Taxonomy" id="536444"/>
    <lineage>
        <taxon>Viruses</taxon>
        <taxon>Duplodnaviria</taxon>
        <taxon>Heunggongvirae</taxon>
        <taxon>Uroviricota</taxon>
        <taxon>Caudoviricetes</taxon>
        <taxon>Pantevenvirales</taxon>
        <taxon>Kyanoviridae</taxon>
        <taxon>Emcearvirus</taxon>
        <taxon>Emcearvirus gerard</taxon>
    </lineage>
</organism>
<dbReference type="KEGG" id="vg:15312086"/>
<proteinExistence type="predicted"/>
<keyword evidence="2" id="KW-1185">Reference proteome</keyword>
<dbReference type="Proteomes" id="UP000201235">
    <property type="component" value="Segment"/>
</dbReference>
<evidence type="ECO:0000313" key="1">
    <source>
        <dbReference type="EMBL" id="AGH26433.1"/>
    </source>
</evidence>
<protein>
    <submittedName>
        <fullName evidence="1">Uncharacterized protein</fullName>
    </submittedName>
</protein>
<gene>
    <name evidence="1" type="ORF">CPPG_00116</name>
</gene>
<dbReference type="GeneID" id="15312086"/>
<sequence>MPSQDSVYDDLLEKGNDLGPDVTDMLWTAARKEAMERLHEDLRKNKEKNKLC</sequence>
<dbReference type="OrthoDB" id="28868at10239"/>
<evidence type="ECO:0000313" key="2">
    <source>
        <dbReference type="Proteomes" id="UP000201235"/>
    </source>
</evidence>
<accession>M4QE07</accession>
<dbReference type="EMBL" id="HQ634175">
    <property type="protein sequence ID" value="AGH26433.1"/>
    <property type="molecule type" value="Genomic_DNA"/>
</dbReference>
<name>M4QE07_9CAUD</name>
<reference evidence="1 2" key="1">
    <citation type="submission" date="2010-11" db="EMBL/GenBank/DDBJ databases">
        <title>The Genome Sequence of Cyanophage P-RSM1.</title>
        <authorList>
            <consortium name="The Broad Institute Genome Sequencing Platform"/>
            <person name="Henn M.R."/>
            <person name="Sullivan M.S."/>
            <person name="Osburne M.S."/>
            <person name="Levin J."/>
            <person name="Malboeuf C."/>
            <person name="Casali M."/>
            <person name="Russ C."/>
            <person name="Lennon N."/>
            <person name="Chapman S.B."/>
            <person name="Erlich R."/>
            <person name="Young S.K."/>
            <person name="Yandava C."/>
            <person name="Zeng Q."/>
            <person name="Alvarado L."/>
            <person name="Anderson S."/>
            <person name="Berlin A."/>
            <person name="Chen Z."/>
            <person name="Freedman E."/>
            <person name="Gellesch M."/>
            <person name="Goldberg J."/>
            <person name="Green L."/>
            <person name="Griggs A."/>
            <person name="Gujja S."/>
            <person name="Heilman E.R."/>
            <person name="Heiman D."/>
            <person name="Hollinger A."/>
            <person name="Howarth C."/>
            <person name="Larson L."/>
            <person name="Mehta T."/>
            <person name="Pearson M."/>
            <person name="Roberts A."/>
            <person name="Ryan E."/>
            <person name="Saif S."/>
            <person name="Shea T."/>
            <person name="Shenoy N."/>
            <person name="Sisk P."/>
            <person name="Stolte C."/>
            <person name="Sykes S."/>
            <person name="White J."/>
            <person name="Yu Q."/>
            <person name="Coleman M.L."/>
            <person name="Huang K.H."/>
            <person name="Weigele P.R."/>
            <person name="DeFrancesco A.S."/>
            <person name="Kern S.E."/>
            <person name="Thompson L.R."/>
            <person name="Fu R."/>
            <person name="Hombeck B."/>
            <person name="Chisholm S.W."/>
            <person name="Haas B."/>
            <person name="Nusbaum C."/>
            <person name="Birren B."/>
        </authorList>
    </citation>
    <scope>NUCLEOTIDE SEQUENCE [LARGE SCALE GENOMIC DNA]</scope>
    <source>
        <strain evidence="1 2">P-RSM1</strain>
    </source>
</reference>